<sequence>MAHTSEEMSTTDPSLDWGSSFVNPLTQLQLLQAATETRCADSLCQETERWNELTNRLQQRMIQDEEEIDGLLDRLADIKRNIKEMHASISHLRSRRDELRKAQNEILQNPDTSDETTFSDEFLSSKLTNISETVHQFERLFGIRLQRTTSDSLQLLFHGCSGSAAPDIVCSCTLRHNKAGRFQAVKCNPPVPDFERLVNHLNLTGDMRSFVILIRHRFCRYFELAAAVSSKVN</sequence>
<evidence type="ECO:0000256" key="7">
    <source>
        <dbReference type="ARBA" id="ARBA00023054"/>
    </source>
</evidence>
<evidence type="ECO:0000256" key="6">
    <source>
        <dbReference type="ARBA" id="ARBA00022776"/>
    </source>
</evidence>
<dbReference type="EMBL" id="QNGE01000682">
    <property type="protein sequence ID" value="KAA3679621.1"/>
    <property type="molecule type" value="Genomic_DNA"/>
</dbReference>
<comment type="function">
    <text evidence="10">Acts as a component of the essential kinetochore-associated NDC80 complex, which is required for chromosome segregation and spindle checkpoint activity.</text>
</comment>
<dbReference type="PANTHER" id="PTHR14281">
    <property type="entry name" value="KINETOCHORE PROTEIN SPC25-RELATED"/>
    <property type="match status" value="1"/>
</dbReference>
<evidence type="ECO:0000313" key="14">
    <source>
        <dbReference type="Proteomes" id="UP000324629"/>
    </source>
</evidence>
<comment type="subcellular location">
    <subcellularLocation>
        <location evidence="1">Chromosome</location>
        <location evidence="1">Centromere</location>
    </subcellularLocation>
    <subcellularLocation>
        <location evidence="10">Nucleus</location>
    </subcellularLocation>
    <subcellularLocation>
        <location evidence="10">Chromosome</location>
        <location evidence="10">Centromere</location>
        <location evidence="10">Kinetochore</location>
    </subcellularLocation>
</comment>
<dbReference type="InterPro" id="IPR013255">
    <property type="entry name" value="Spc25_C"/>
</dbReference>
<name>A0A5J4NVS8_9TREM</name>
<feature type="coiled-coil region" evidence="11">
    <location>
        <begin position="54"/>
        <end position="102"/>
    </location>
</feature>
<evidence type="ECO:0000256" key="11">
    <source>
        <dbReference type="SAM" id="Coils"/>
    </source>
</evidence>
<evidence type="ECO:0000256" key="10">
    <source>
        <dbReference type="RuleBase" id="RU367150"/>
    </source>
</evidence>
<gene>
    <name evidence="13" type="ORF">DEA37_0003166</name>
</gene>
<evidence type="ECO:0000256" key="3">
    <source>
        <dbReference type="ARBA" id="ARBA00013692"/>
    </source>
</evidence>
<keyword evidence="5 10" id="KW-0132">Cell division</keyword>
<dbReference type="InterPro" id="IPR045143">
    <property type="entry name" value="Spc25"/>
</dbReference>
<evidence type="ECO:0000256" key="9">
    <source>
        <dbReference type="ARBA" id="ARBA00023328"/>
    </source>
</evidence>
<keyword evidence="14" id="KW-1185">Reference proteome</keyword>
<evidence type="ECO:0000256" key="1">
    <source>
        <dbReference type="ARBA" id="ARBA00004584"/>
    </source>
</evidence>
<feature type="domain" description="Chromosome segregation protein Spc25 C-terminal" evidence="12">
    <location>
        <begin position="165"/>
        <end position="218"/>
    </location>
</feature>
<dbReference type="GO" id="GO:0031262">
    <property type="term" value="C:Ndc80 complex"/>
    <property type="evidence" value="ECO:0007669"/>
    <property type="project" value="InterPro"/>
</dbReference>
<keyword evidence="9 10" id="KW-0137">Centromere</keyword>
<dbReference type="PANTHER" id="PTHR14281:SF0">
    <property type="entry name" value="KINETOCHORE PROTEIN SPC25"/>
    <property type="match status" value="1"/>
</dbReference>
<evidence type="ECO:0000259" key="12">
    <source>
        <dbReference type="Pfam" id="PF08234"/>
    </source>
</evidence>
<dbReference type="AlphaFoldDB" id="A0A5J4NVS8"/>
<proteinExistence type="inferred from homology"/>
<evidence type="ECO:0000313" key="13">
    <source>
        <dbReference type="EMBL" id="KAA3679621.1"/>
    </source>
</evidence>
<dbReference type="CDD" id="cd23784">
    <property type="entry name" value="RWD_Spc25"/>
    <property type="match status" value="1"/>
</dbReference>
<dbReference type="Proteomes" id="UP000324629">
    <property type="component" value="Unassembled WGS sequence"/>
</dbReference>
<protein>
    <recommendedName>
        <fullName evidence="3 10">Kinetochore protein SPC25</fullName>
    </recommendedName>
</protein>
<keyword evidence="6 10" id="KW-0498">Mitosis</keyword>
<comment type="caution">
    <text evidence="13">The sequence shown here is derived from an EMBL/GenBank/DDBJ whole genome shotgun (WGS) entry which is preliminary data.</text>
</comment>
<dbReference type="GO" id="GO:0007059">
    <property type="term" value="P:chromosome segregation"/>
    <property type="evidence" value="ECO:0007669"/>
    <property type="project" value="InterPro"/>
</dbReference>
<keyword evidence="10" id="KW-0539">Nucleus</keyword>
<evidence type="ECO:0000256" key="2">
    <source>
        <dbReference type="ARBA" id="ARBA00006379"/>
    </source>
</evidence>
<keyword evidence="7 11" id="KW-0175">Coiled coil</keyword>
<dbReference type="Pfam" id="PF08234">
    <property type="entry name" value="Spindle_Spc25"/>
    <property type="match status" value="1"/>
</dbReference>
<keyword evidence="4 10" id="KW-0158">Chromosome</keyword>
<keyword evidence="10" id="KW-0995">Kinetochore</keyword>
<dbReference type="Gene3D" id="3.30.457.50">
    <property type="entry name" value="Chromosome segregation protein Spc25"/>
    <property type="match status" value="1"/>
</dbReference>
<keyword evidence="8 10" id="KW-0131">Cell cycle</keyword>
<evidence type="ECO:0000256" key="4">
    <source>
        <dbReference type="ARBA" id="ARBA00022454"/>
    </source>
</evidence>
<dbReference type="GO" id="GO:0051301">
    <property type="term" value="P:cell division"/>
    <property type="evidence" value="ECO:0007669"/>
    <property type="project" value="UniProtKB-UniRule"/>
</dbReference>
<evidence type="ECO:0000256" key="8">
    <source>
        <dbReference type="ARBA" id="ARBA00023306"/>
    </source>
</evidence>
<accession>A0A5J4NVS8</accession>
<evidence type="ECO:0000256" key="5">
    <source>
        <dbReference type="ARBA" id="ARBA00022618"/>
    </source>
</evidence>
<reference evidence="13 14" key="1">
    <citation type="journal article" date="2019" name="Gigascience">
        <title>Whole-genome sequence of the oriental lung fluke Paragonimus westermani.</title>
        <authorList>
            <person name="Oey H."/>
            <person name="Zakrzewski M."/>
            <person name="Narain K."/>
            <person name="Devi K.R."/>
            <person name="Agatsuma T."/>
            <person name="Nawaratna S."/>
            <person name="Gobert G.N."/>
            <person name="Jones M.K."/>
            <person name="Ragan M.A."/>
            <person name="McManus D.P."/>
            <person name="Krause L."/>
        </authorList>
    </citation>
    <scope>NUCLEOTIDE SEQUENCE [LARGE SCALE GENOMIC DNA]</scope>
    <source>
        <strain evidence="13 14">IND2009</strain>
    </source>
</reference>
<comment type="subunit">
    <text evidence="10">Component of the NDC80 complex.</text>
</comment>
<dbReference type="GO" id="GO:0005634">
    <property type="term" value="C:nucleus"/>
    <property type="evidence" value="ECO:0007669"/>
    <property type="project" value="UniProtKB-SubCell"/>
</dbReference>
<organism evidence="13 14">
    <name type="scientific">Paragonimus westermani</name>
    <dbReference type="NCBI Taxonomy" id="34504"/>
    <lineage>
        <taxon>Eukaryota</taxon>
        <taxon>Metazoa</taxon>
        <taxon>Spiralia</taxon>
        <taxon>Lophotrochozoa</taxon>
        <taxon>Platyhelminthes</taxon>
        <taxon>Trematoda</taxon>
        <taxon>Digenea</taxon>
        <taxon>Plagiorchiida</taxon>
        <taxon>Troglotremata</taxon>
        <taxon>Troglotrematidae</taxon>
        <taxon>Paragonimus</taxon>
    </lineage>
</organism>
<comment type="similarity">
    <text evidence="2 10">Belongs to the SPC25 family.</text>
</comment>